<evidence type="ECO:0000313" key="3">
    <source>
        <dbReference type="Proteomes" id="UP000733379"/>
    </source>
</evidence>
<dbReference type="RefSeq" id="WP_215915306.1">
    <property type="nucleotide sequence ID" value="NZ_JAHKNI010000001.1"/>
</dbReference>
<keyword evidence="1" id="KW-0812">Transmembrane</keyword>
<sequence>MSAPITTRTTRTALPVLAATLAFAAFTVAYVAVNSGVPHPDATGSAVLAYNTAHRTLLEVGAMLLLISAAPLAVTATLLYRAVSARMRGVPPIAMAGGLLASGALVVSALFSWAGARLTGTASPDLARAVADLGFVSGGAAYAAGVGLLVLGVAVPALLGRLLPRALAWSGLVIAAAGALSALGLIVPALQFLFPIVRFGGLLWLLITAIVLYRRR</sequence>
<gene>
    <name evidence="2" type="ORF">KO481_02735</name>
</gene>
<proteinExistence type="predicted"/>
<evidence type="ECO:0000256" key="1">
    <source>
        <dbReference type="SAM" id="Phobius"/>
    </source>
</evidence>
<keyword evidence="3" id="KW-1185">Reference proteome</keyword>
<feature type="transmembrane region" description="Helical" evidence="1">
    <location>
        <begin position="134"/>
        <end position="159"/>
    </location>
</feature>
<comment type="caution">
    <text evidence="2">The sequence shown here is derived from an EMBL/GenBank/DDBJ whole genome shotgun (WGS) entry which is preliminary data.</text>
</comment>
<feature type="transmembrane region" description="Helical" evidence="1">
    <location>
        <begin position="60"/>
        <end position="80"/>
    </location>
</feature>
<organism evidence="2 3">
    <name type="scientific">Nocardia albiluteola</name>
    <dbReference type="NCBI Taxonomy" id="2842303"/>
    <lineage>
        <taxon>Bacteria</taxon>
        <taxon>Bacillati</taxon>
        <taxon>Actinomycetota</taxon>
        <taxon>Actinomycetes</taxon>
        <taxon>Mycobacteriales</taxon>
        <taxon>Nocardiaceae</taxon>
        <taxon>Nocardia</taxon>
    </lineage>
</organism>
<evidence type="ECO:0000313" key="2">
    <source>
        <dbReference type="EMBL" id="MBU3060438.1"/>
    </source>
</evidence>
<reference evidence="2 3" key="1">
    <citation type="submission" date="2021-06" db="EMBL/GenBank/DDBJ databases">
        <title>Actinomycetes sequencing.</title>
        <authorList>
            <person name="Shan Q."/>
        </authorList>
    </citation>
    <scope>NUCLEOTIDE SEQUENCE [LARGE SCALE GENOMIC DNA]</scope>
    <source>
        <strain evidence="2 3">NEAU-G5</strain>
    </source>
</reference>
<feature type="transmembrane region" description="Helical" evidence="1">
    <location>
        <begin position="92"/>
        <end position="114"/>
    </location>
</feature>
<name>A0ABS6AR18_9NOCA</name>
<protein>
    <submittedName>
        <fullName evidence="2">DUF4386 domain-containing protein</fullName>
    </submittedName>
</protein>
<keyword evidence="1" id="KW-0472">Membrane</keyword>
<keyword evidence="1" id="KW-1133">Transmembrane helix</keyword>
<feature type="transmembrane region" description="Helical" evidence="1">
    <location>
        <begin position="166"/>
        <end position="186"/>
    </location>
</feature>
<accession>A0ABS6AR18</accession>
<dbReference type="Proteomes" id="UP000733379">
    <property type="component" value="Unassembled WGS sequence"/>
</dbReference>
<feature type="transmembrane region" description="Helical" evidence="1">
    <location>
        <begin position="192"/>
        <end position="213"/>
    </location>
</feature>
<feature type="transmembrane region" description="Helical" evidence="1">
    <location>
        <begin position="12"/>
        <end position="33"/>
    </location>
</feature>
<dbReference type="EMBL" id="JAHKNI010000001">
    <property type="protein sequence ID" value="MBU3060438.1"/>
    <property type="molecule type" value="Genomic_DNA"/>
</dbReference>